<evidence type="ECO:0000313" key="1">
    <source>
        <dbReference type="EMBL" id="MBL0720178.1"/>
    </source>
</evidence>
<gene>
    <name evidence="1" type="ORF">JI742_09780</name>
</gene>
<reference evidence="1 2" key="1">
    <citation type="submission" date="2021-01" db="EMBL/GenBank/DDBJ databases">
        <title>Piscinibacter sp. Jin2 Genome sequencing and assembly.</title>
        <authorList>
            <person name="Kim I."/>
        </authorList>
    </citation>
    <scope>NUCLEOTIDE SEQUENCE [LARGE SCALE GENOMIC DNA]</scope>
    <source>
        <strain evidence="1 2">Jin2</strain>
    </source>
</reference>
<keyword evidence="2" id="KW-1185">Reference proteome</keyword>
<evidence type="ECO:0000313" key="2">
    <source>
        <dbReference type="Proteomes" id="UP000643207"/>
    </source>
</evidence>
<organism evidence="1 2">
    <name type="scientific">Aquariibacter lacus</name>
    <dbReference type="NCBI Taxonomy" id="2801332"/>
    <lineage>
        <taxon>Bacteria</taxon>
        <taxon>Pseudomonadati</taxon>
        <taxon>Pseudomonadota</taxon>
        <taxon>Betaproteobacteria</taxon>
        <taxon>Burkholderiales</taxon>
        <taxon>Sphaerotilaceae</taxon>
        <taxon>Aquariibacter</taxon>
    </lineage>
</organism>
<dbReference type="AlphaFoldDB" id="A0A9X0XHQ3"/>
<name>A0A9X0XHQ3_9BURK</name>
<accession>A0A9X0XHQ3</accession>
<comment type="caution">
    <text evidence="1">The sequence shown here is derived from an EMBL/GenBank/DDBJ whole genome shotgun (WGS) entry which is preliminary data.</text>
</comment>
<dbReference type="RefSeq" id="WP_201826027.1">
    <property type="nucleotide sequence ID" value="NZ_JAERRA010000001.1"/>
</dbReference>
<dbReference type="Proteomes" id="UP000643207">
    <property type="component" value="Unassembled WGS sequence"/>
</dbReference>
<sequence length="119" mass="13190">MDAYPNAYTGCESVVDLTIGAQQSILSKPTTWSVRRVRHRGFFGTSLNPTRRLHARLHQSLKLSLIGPPLDPLRQQRPHRFDQAGLGRQAVVAQAGDGGTARVAMAYSLSRIRRFEAAH</sequence>
<dbReference type="EMBL" id="JAERRA010000001">
    <property type="protein sequence ID" value="MBL0720178.1"/>
    <property type="molecule type" value="Genomic_DNA"/>
</dbReference>
<proteinExistence type="predicted"/>
<protein>
    <submittedName>
        <fullName evidence="1">Uncharacterized protein</fullName>
    </submittedName>
</protein>